<comment type="catalytic activity">
    <reaction evidence="11">
        <text>1-O-(1Z-octadecenyl)-sn-glycero-3-phospho-N-hexadecanoyl-ethanolamine + H2O = 1-O-(1Z-octadecenyl)-sn-glycero-3-phosphate + N-hexadecanoylethanolamine + H(+)</text>
        <dbReference type="Rhea" id="RHEA:53184"/>
        <dbReference type="ChEBI" id="CHEBI:15377"/>
        <dbReference type="ChEBI" id="CHEBI:15378"/>
        <dbReference type="ChEBI" id="CHEBI:71464"/>
        <dbReference type="ChEBI" id="CHEBI:137009"/>
        <dbReference type="ChEBI" id="CHEBI:137017"/>
    </reaction>
    <physiologicalReaction direction="left-to-right" evidence="11">
        <dbReference type="Rhea" id="RHEA:53185"/>
    </physiologicalReaction>
</comment>
<reference evidence="14" key="1">
    <citation type="submission" date="2021-05" db="EMBL/GenBank/DDBJ databases">
        <authorList>
            <person name="Alioto T."/>
            <person name="Alioto T."/>
            <person name="Gomez Garrido J."/>
        </authorList>
    </citation>
    <scope>NUCLEOTIDE SEQUENCE</scope>
</reference>
<dbReference type="Gene3D" id="3.20.20.190">
    <property type="entry name" value="Phosphatidylinositol (PI) phosphodiesterase"/>
    <property type="match status" value="1"/>
</dbReference>
<evidence type="ECO:0000256" key="9">
    <source>
        <dbReference type="ARBA" id="ARBA00047392"/>
    </source>
</evidence>
<keyword evidence="7" id="KW-0472">Membrane</keyword>
<protein>
    <submittedName>
        <fullName evidence="14">Glycerophosphodiester phosphodiesterase domain-containing protein 1</fullName>
    </submittedName>
</protein>
<dbReference type="GO" id="GO:0046475">
    <property type="term" value="P:glycerophospholipid catabolic process"/>
    <property type="evidence" value="ECO:0007669"/>
    <property type="project" value="TreeGrafter"/>
</dbReference>
<comment type="catalytic activity">
    <reaction evidence="9">
        <text>N-(5Z,8Z,11Z,14Z-eicosatetraenoyl)-1-(9Z-octadecenoyl)-sn-glycero-3-phosphoethanolamine + H2O = N-(5Z,8Z,11Z,14Z-eicosatetraenoyl)-ethanolamine + 1-(9Z-octadecenoyl)-sn-glycero-3-phosphate + H(+)</text>
        <dbReference type="Rhea" id="RHEA:45544"/>
        <dbReference type="ChEBI" id="CHEBI:2700"/>
        <dbReference type="ChEBI" id="CHEBI:15377"/>
        <dbReference type="ChEBI" id="CHEBI:15378"/>
        <dbReference type="ChEBI" id="CHEBI:74544"/>
        <dbReference type="ChEBI" id="CHEBI:85223"/>
    </reaction>
    <physiologicalReaction direction="left-to-right" evidence="9">
        <dbReference type="Rhea" id="RHEA:45545"/>
    </physiologicalReaction>
</comment>
<evidence type="ECO:0000256" key="3">
    <source>
        <dbReference type="ARBA" id="ARBA00022692"/>
    </source>
</evidence>
<dbReference type="GO" id="GO:0004622">
    <property type="term" value="F:phosphatidylcholine lysophospholipase activity"/>
    <property type="evidence" value="ECO:0007669"/>
    <property type="project" value="TreeGrafter"/>
</dbReference>
<dbReference type="EMBL" id="HBUF01632387">
    <property type="protein sequence ID" value="CAG6783423.1"/>
    <property type="molecule type" value="Transcribed_RNA"/>
</dbReference>
<dbReference type="PANTHER" id="PTHR42758">
    <property type="entry name" value="PHOSPHATIDYLGLYCEROL PHOSPHOLIPASE C"/>
    <property type="match status" value="1"/>
</dbReference>
<evidence type="ECO:0000313" key="14">
    <source>
        <dbReference type="EMBL" id="CAG6783423.1"/>
    </source>
</evidence>
<keyword evidence="5" id="KW-1133">Transmembrane helix</keyword>
<comment type="catalytic activity">
    <reaction evidence="12">
        <text>N,1-di-(9Z-octadecenoyl)-sn-glycero-3-phosphoethanolamine + H2O = N-(9Z-octadecenoyl) ethanolamine + 1-(9Z-octadecenoyl)-sn-glycero-3-phosphate + H(+)</text>
        <dbReference type="Rhea" id="RHEA:56460"/>
        <dbReference type="ChEBI" id="CHEBI:15377"/>
        <dbReference type="ChEBI" id="CHEBI:15378"/>
        <dbReference type="ChEBI" id="CHEBI:71466"/>
        <dbReference type="ChEBI" id="CHEBI:74544"/>
        <dbReference type="ChEBI" id="CHEBI:85222"/>
    </reaction>
    <physiologicalReaction direction="left-to-right" evidence="12">
        <dbReference type="Rhea" id="RHEA:56461"/>
    </physiologicalReaction>
</comment>
<keyword evidence="4" id="KW-0378">Hydrolase</keyword>
<evidence type="ECO:0000256" key="11">
    <source>
        <dbReference type="ARBA" id="ARBA00048580"/>
    </source>
</evidence>
<dbReference type="InterPro" id="IPR017946">
    <property type="entry name" value="PLC-like_Pdiesterase_TIM-brl"/>
</dbReference>
<dbReference type="GO" id="GO:0008081">
    <property type="term" value="F:phosphoric diester hydrolase activity"/>
    <property type="evidence" value="ECO:0007669"/>
    <property type="project" value="InterPro"/>
</dbReference>
<organism evidence="14">
    <name type="scientific">Cacopsylla melanoneura</name>
    <dbReference type="NCBI Taxonomy" id="428564"/>
    <lineage>
        <taxon>Eukaryota</taxon>
        <taxon>Metazoa</taxon>
        <taxon>Ecdysozoa</taxon>
        <taxon>Arthropoda</taxon>
        <taxon>Hexapoda</taxon>
        <taxon>Insecta</taxon>
        <taxon>Pterygota</taxon>
        <taxon>Neoptera</taxon>
        <taxon>Paraneoptera</taxon>
        <taxon>Hemiptera</taxon>
        <taxon>Sternorrhyncha</taxon>
        <taxon>Psylloidea</taxon>
        <taxon>Psyllidae</taxon>
        <taxon>Psyllinae</taxon>
        <taxon>Cacopsylla</taxon>
    </lineage>
</organism>
<proteinExistence type="inferred from homology"/>
<comment type="subcellular location">
    <subcellularLocation>
        <location evidence="1">Membrane</location>
    </subcellularLocation>
</comment>
<keyword evidence="6" id="KW-0443">Lipid metabolism</keyword>
<dbReference type="SUPFAM" id="SSF51695">
    <property type="entry name" value="PLC-like phosphodiesterases"/>
    <property type="match status" value="1"/>
</dbReference>
<dbReference type="GO" id="GO:0005789">
    <property type="term" value="C:endoplasmic reticulum membrane"/>
    <property type="evidence" value="ECO:0007669"/>
    <property type="project" value="TreeGrafter"/>
</dbReference>
<keyword evidence="3" id="KW-0812">Transmembrane</keyword>
<comment type="similarity">
    <text evidence="2">Belongs to the glycerophosphoryl diester phosphodiesterase family.</text>
</comment>
<evidence type="ECO:0000256" key="8">
    <source>
        <dbReference type="ARBA" id="ARBA00036083"/>
    </source>
</evidence>
<sequence>MFLFYVGGYMLTSYLLFKYPTLLHKRKDIKFTCKNIAHRGGAGEGYENTIGAFKSALQNGSDMLELDVHRTKDDVVVVAHDLDLDLTRTTGLNQTINQLAFRELPPLNTNMTLDFEYKVKIRIQSKDHFD</sequence>
<dbReference type="AlphaFoldDB" id="A0A8D9BDX2"/>
<evidence type="ECO:0000256" key="1">
    <source>
        <dbReference type="ARBA" id="ARBA00004370"/>
    </source>
</evidence>
<feature type="domain" description="GP-PDE" evidence="13">
    <location>
        <begin position="33"/>
        <end position="130"/>
    </location>
</feature>
<evidence type="ECO:0000256" key="5">
    <source>
        <dbReference type="ARBA" id="ARBA00022989"/>
    </source>
</evidence>
<evidence type="ECO:0000256" key="6">
    <source>
        <dbReference type="ARBA" id="ARBA00023098"/>
    </source>
</evidence>
<evidence type="ECO:0000259" key="13">
    <source>
        <dbReference type="PROSITE" id="PS51704"/>
    </source>
</evidence>
<accession>A0A8D9BDX2</accession>
<dbReference type="InterPro" id="IPR030395">
    <property type="entry name" value="GP_PDE_dom"/>
</dbReference>
<evidence type="ECO:0000256" key="4">
    <source>
        <dbReference type="ARBA" id="ARBA00022801"/>
    </source>
</evidence>
<name>A0A8D9BDX2_9HEMI</name>
<dbReference type="Pfam" id="PF03009">
    <property type="entry name" value="GDPD"/>
    <property type="match status" value="1"/>
</dbReference>
<comment type="catalytic activity">
    <reaction evidence="8">
        <text>1-O-hexadecyl-sn-glycero-3-phosphocholine + H2O = 1-O-hexadecyl-sn-glycero-3-phosphate + choline + H(+)</text>
        <dbReference type="Rhea" id="RHEA:41143"/>
        <dbReference type="ChEBI" id="CHEBI:15354"/>
        <dbReference type="ChEBI" id="CHEBI:15377"/>
        <dbReference type="ChEBI" id="CHEBI:15378"/>
        <dbReference type="ChEBI" id="CHEBI:64496"/>
        <dbReference type="ChEBI" id="CHEBI:77580"/>
    </reaction>
    <physiologicalReaction direction="left-to-right" evidence="8">
        <dbReference type="Rhea" id="RHEA:41144"/>
    </physiologicalReaction>
</comment>
<evidence type="ECO:0000256" key="2">
    <source>
        <dbReference type="ARBA" id="ARBA00007277"/>
    </source>
</evidence>
<comment type="catalytic activity">
    <reaction evidence="10">
        <text>N-hexadecanoyl-1-(9Z-octadecenoyl)-sn-glycero-3-phosphoethanolamine + H2O = N-hexadecanoylethanolamine + 1-(9Z-octadecenoyl)-sn-glycero-3-phosphate + H(+)</text>
        <dbReference type="Rhea" id="RHEA:53168"/>
        <dbReference type="ChEBI" id="CHEBI:15377"/>
        <dbReference type="ChEBI" id="CHEBI:15378"/>
        <dbReference type="ChEBI" id="CHEBI:71464"/>
        <dbReference type="ChEBI" id="CHEBI:74544"/>
        <dbReference type="ChEBI" id="CHEBI:85217"/>
    </reaction>
    <physiologicalReaction direction="left-to-right" evidence="10">
        <dbReference type="Rhea" id="RHEA:53169"/>
    </physiologicalReaction>
</comment>
<dbReference type="PANTHER" id="PTHR42758:SF2">
    <property type="entry name" value="PHOSPHATIDYLGLYCEROL PHOSPHOLIPASE C"/>
    <property type="match status" value="1"/>
</dbReference>
<dbReference type="PROSITE" id="PS51704">
    <property type="entry name" value="GP_PDE"/>
    <property type="match status" value="1"/>
</dbReference>
<evidence type="ECO:0000256" key="12">
    <source>
        <dbReference type="ARBA" id="ARBA00048947"/>
    </source>
</evidence>
<evidence type="ECO:0000256" key="10">
    <source>
        <dbReference type="ARBA" id="ARBA00047538"/>
    </source>
</evidence>
<evidence type="ECO:0000256" key="7">
    <source>
        <dbReference type="ARBA" id="ARBA00023136"/>
    </source>
</evidence>
<dbReference type="InterPro" id="IPR052271">
    <property type="entry name" value="GDPD-Related"/>
</dbReference>